<organism evidence="7 8">
    <name type="scientific">Planktothrix agardhii (strain NIVA-CYA 126/8)</name>
    <dbReference type="NCBI Taxonomy" id="388467"/>
    <lineage>
        <taxon>Bacteria</taxon>
        <taxon>Bacillati</taxon>
        <taxon>Cyanobacteriota</taxon>
        <taxon>Cyanophyceae</taxon>
        <taxon>Oscillatoriophycideae</taxon>
        <taxon>Oscillatoriales</taxon>
        <taxon>Microcoleaceae</taxon>
        <taxon>Planktothrix</taxon>
    </lineage>
</organism>
<reference evidence="7 8" key="1">
    <citation type="journal article" date="2014" name="Appl. Environ. Microbiol.">
        <title>Elucidation of insertion elements encoded on plasmids and in vitro construction of shuttle vectors from the toxic cyanobacterium Planktothrix.</title>
        <authorList>
            <person name="Christiansen G."/>
            <person name="Goesmann A."/>
            <person name="Kurmayer R."/>
        </authorList>
    </citation>
    <scope>NUCLEOTIDE SEQUENCE [LARGE SCALE GENOMIC DNA]</scope>
    <source>
        <strain evidence="7 8">NIVA-CYA 126/8</strain>
    </source>
</reference>
<protein>
    <recommendedName>
        <fullName evidence="6">GDT1 family protein</fullName>
    </recommendedName>
</protein>
<dbReference type="PANTHER" id="PTHR12608:SF1">
    <property type="entry name" value="TRANSMEMBRANE PROTEIN 165"/>
    <property type="match status" value="1"/>
</dbReference>
<name>A0A073CGJ0_PLAA1</name>
<dbReference type="GO" id="GO:0006816">
    <property type="term" value="P:calcium ion transport"/>
    <property type="evidence" value="ECO:0007669"/>
    <property type="project" value="UniProtKB-ARBA"/>
</dbReference>
<dbReference type="GO" id="GO:0046873">
    <property type="term" value="F:metal ion transmembrane transporter activity"/>
    <property type="evidence" value="ECO:0007669"/>
    <property type="project" value="InterPro"/>
</dbReference>
<dbReference type="HOGENOM" id="CLU_040186_1_2_3"/>
<feature type="transmembrane region" description="Helical" evidence="6">
    <location>
        <begin position="77"/>
        <end position="96"/>
    </location>
</feature>
<comment type="similarity">
    <text evidence="2 6">Belongs to the GDT1 family.</text>
</comment>
<accession>A0A073CGJ0</accession>
<proteinExistence type="inferred from homology"/>
<gene>
    <name evidence="7" type="ORF">A19Y_2499</name>
</gene>
<feature type="transmembrane region" description="Helical" evidence="6">
    <location>
        <begin position="48"/>
        <end position="71"/>
    </location>
</feature>
<dbReference type="PROSITE" id="PS01214">
    <property type="entry name" value="UPF0016"/>
    <property type="match status" value="1"/>
</dbReference>
<dbReference type="InterPro" id="IPR049555">
    <property type="entry name" value="GDT1-like_CS"/>
</dbReference>
<dbReference type="PATRIC" id="fig|388467.6.peg.2442"/>
<feature type="transmembrane region" description="Helical" evidence="6">
    <location>
        <begin position="168"/>
        <end position="186"/>
    </location>
</feature>
<dbReference type="Proteomes" id="UP000027395">
    <property type="component" value="Chromosome"/>
</dbReference>
<dbReference type="STRING" id="388467.A19Y_2499"/>
<evidence type="ECO:0000256" key="5">
    <source>
        <dbReference type="ARBA" id="ARBA00023136"/>
    </source>
</evidence>
<keyword evidence="8" id="KW-1185">Reference proteome</keyword>
<dbReference type="Pfam" id="PF01169">
    <property type="entry name" value="GDT1"/>
    <property type="match status" value="2"/>
</dbReference>
<sequence>MLLTILFVNIEIMLTAFTAALLLITISELGDKTFFIAVILSLKNDRKLVFIGVVAALATMTVLSVCVGRIFSFLPQIYIHYAEIVLFALFGFKLLYDASKMPKGAGVSDEQEEALEVVEKAENQFPKRKSKWGVLLEAFVLTFVAEWGDRTQIATIALATFHNPVGVIIGGIVGHTICTAIAVLGGKLIQGKISERTITAIGGFLFLIFSAVALFEGVRITAA</sequence>
<feature type="transmembrane region" description="Helical" evidence="6">
    <location>
        <begin position="198"/>
        <end position="215"/>
    </location>
</feature>
<keyword evidence="4 6" id="KW-1133">Transmembrane helix</keyword>
<dbReference type="EMBL" id="CM002803">
    <property type="protein sequence ID" value="KEI67399.1"/>
    <property type="molecule type" value="Genomic_DNA"/>
</dbReference>
<feature type="transmembrane region" description="Helical" evidence="6">
    <location>
        <begin position="6"/>
        <end position="27"/>
    </location>
</feature>
<evidence type="ECO:0000313" key="8">
    <source>
        <dbReference type="Proteomes" id="UP000027395"/>
    </source>
</evidence>
<evidence type="ECO:0000256" key="2">
    <source>
        <dbReference type="ARBA" id="ARBA00009190"/>
    </source>
</evidence>
<evidence type="ECO:0000256" key="6">
    <source>
        <dbReference type="RuleBase" id="RU365102"/>
    </source>
</evidence>
<evidence type="ECO:0000313" key="7">
    <source>
        <dbReference type="EMBL" id="KEI67399.1"/>
    </source>
</evidence>
<dbReference type="InterPro" id="IPR001727">
    <property type="entry name" value="GDT1-like"/>
</dbReference>
<keyword evidence="5 6" id="KW-0472">Membrane</keyword>
<comment type="subcellular location">
    <subcellularLocation>
        <location evidence="1 6">Membrane</location>
        <topology evidence="1 6">Multi-pass membrane protein</topology>
    </subcellularLocation>
</comment>
<evidence type="ECO:0000256" key="4">
    <source>
        <dbReference type="ARBA" id="ARBA00022989"/>
    </source>
</evidence>
<evidence type="ECO:0000256" key="1">
    <source>
        <dbReference type="ARBA" id="ARBA00004141"/>
    </source>
</evidence>
<dbReference type="GO" id="GO:0016020">
    <property type="term" value="C:membrane"/>
    <property type="evidence" value="ECO:0007669"/>
    <property type="project" value="UniProtKB-SubCell"/>
</dbReference>
<keyword evidence="3 6" id="KW-0812">Transmembrane</keyword>
<dbReference type="eggNOG" id="COG2119">
    <property type="taxonomic scope" value="Bacteria"/>
</dbReference>
<dbReference type="PANTHER" id="PTHR12608">
    <property type="entry name" value="TRANSMEMBRANE PROTEIN HTP-1 RELATED"/>
    <property type="match status" value="1"/>
</dbReference>
<dbReference type="AlphaFoldDB" id="A0A073CGJ0"/>
<evidence type="ECO:0000256" key="3">
    <source>
        <dbReference type="ARBA" id="ARBA00022692"/>
    </source>
</evidence>